<keyword evidence="6" id="KW-1185">Reference proteome</keyword>
<keyword evidence="1" id="KW-0677">Repeat</keyword>
<dbReference type="PANTHER" id="PTHR24126:SF14">
    <property type="entry name" value="ANK_REP_REGION DOMAIN-CONTAINING PROTEIN"/>
    <property type="match status" value="1"/>
</dbReference>
<feature type="repeat" description="ANK" evidence="3">
    <location>
        <begin position="444"/>
        <end position="477"/>
    </location>
</feature>
<proteinExistence type="predicted"/>
<evidence type="ECO:0000313" key="5">
    <source>
        <dbReference type="EMBL" id="WDF69651.1"/>
    </source>
</evidence>
<feature type="signal peptide" evidence="4">
    <location>
        <begin position="1"/>
        <end position="19"/>
    </location>
</feature>
<feature type="repeat" description="ANK" evidence="3">
    <location>
        <begin position="411"/>
        <end position="443"/>
    </location>
</feature>
<dbReference type="RefSeq" id="WP_274268364.1">
    <property type="nucleotide sequence ID" value="NZ_CP117880.1"/>
</dbReference>
<feature type="chain" id="PRO_5046880731" evidence="4">
    <location>
        <begin position="20"/>
        <end position="503"/>
    </location>
</feature>
<dbReference type="PROSITE" id="PS50088">
    <property type="entry name" value="ANK_REPEAT"/>
    <property type="match status" value="6"/>
</dbReference>
<feature type="repeat" description="ANK" evidence="3">
    <location>
        <begin position="324"/>
        <end position="356"/>
    </location>
</feature>
<organism evidence="5 6">
    <name type="scientific">Sphingobacterium oryzagri</name>
    <dbReference type="NCBI Taxonomy" id="3025669"/>
    <lineage>
        <taxon>Bacteria</taxon>
        <taxon>Pseudomonadati</taxon>
        <taxon>Bacteroidota</taxon>
        <taxon>Sphingobacteriia</taxon>
        <taxon>Sphingobacteriales</taxon>
        <taxon>Sphingobacteriaceae</taxon>
        <taxon>Sphingobacterium</taxon>
    </lineage>
</organism>
<protein>
    <submittedName>
        <fullName evidence="5">Ankyrin repeat domain-containing protein</fullName>
    </submittedName>
</protein>
<dbReference type="PROSITE" id="PS50297">
    <property type="entry name" value="ANK_REP_REGION"/>
    <property type="match status" value="5"/>
</dbReference>
<dbReference type="Proteomes" id="UP001221558">
    <property type="component" value="Chromosome"/>
</dbReference>
<dbReference type="Pfam" id="PF13637">
    <property type="entry name" value="Ank_4"/>
    <property type="match status" value="1"/>
</dbReference>
<dbReference type="Pfam" id="PF12796">
    <property type="entry name" value="Ank_2"/>
    <property type="match status" value="3"/>
</dbReference>
<dbReference type="SMART" id="SM00248">
    <property type="entry name" value="ANK"/>
    <property type="match status" value="9"/>
</dbReference>
<dbReference type="EMBL" id="CP117880">
    <property type="protein sequence ID" value="WDF69651.1"/>
    <property type="molecule type" value="Genomic_DNA"/>
</dbReference>
<keyword evidence="4" id="KW-0732">Signal</keyword>
<feature type="repeat" description="ANK" evidence="3">
    <location>
        <begin position="258"/>
        <end position="290"/>
    </location>
</feature>
<dbReference type="Gene3D" id="1.25.40.20">
    <property type="entry name" value="Ankyrin repeat-containing domain"/>
    <property type="match status" value="3"/>
</dbReference>
<dbReference type="InterPro" id="IPR036770">
    <property type="entry name" value="Ankyrin_rpt-contain_sf"/>
</dbReference>
<reference evidence="5 6" key="1">
    <citation type="submission" date="2023-02" db="EMBL/GenBank/DDBJ databases">
        <title>Genome sequence of Sphingobacterium sp. KACC 22765.</title>
        <authorList>
            <person name="Kim S."/>
            <person name="Heo J."/>
            <person name="Kwon S.-W."/>
        </authorList>
    </citation>
    <scope>NUCLEOTIDE SEQUENCE [LARGE SCALE GENOMIC DNA]</scope>
    <source>
        <strain evidence="5 6">KACC 22765</strain>
    </source>
</reference>
<evidence type="ECO:0000313" key="6">
    <source>
        <dbReference type="Proteomes" id="UP001221558"/>
    </source>
</evidence>
<evidence type="ECO:0000256" key="4">
    <source>
        <dbReference type="SAM" id="SignalP"/>
    </source>
</evidence>
<dbReference type="SUPFAM" id="SSF48403">
    <property type="entry name" value="Ankyrin repeat"/>
    <property type="match status" value="2"/>
</dbReference>
<evidence type="ECO:0000256" key="1">
    <source>
        <dbReference type="ARBA" id="ARBA00022737"/>
    </source>
</evidence>
<evidence type="ECO:0000256" key="2">
    <source>
        <dbReference type="ARBA" id="ARBA00023043"/>
    </source>
</evidence>
<name>A0ABY7WJ65_9SPHI</name>
<sequence length="503" mass="53707">MIKRFLFSAFLLATLGGYAQTSTLLNGDYWKSNPDLSAVKAEIAKGNSPSTPNPASFDPVTMAILNKASNDVIKYMIEQEGNGVQKKTHHSRSYLHWAASSGNLELVEYLIAKGADVKYQDSHGDAIAAYAAAGGNRNTAVFDALFKAGVDPKQRYEGGATLLMLAVAADEDLSMTNYFVAKGLSIQDKDDAGSTVADYAVRLGNKAIVEQLLKKGVKLSNNALFFATQGSRQSVNGLDTYKYLVETQGLDPKATNKDGATILHPLLRRPNMEVVNYFLEKGVDVKKADNEGNTLLMVAAAGRDAKLLETLLAKGSNVNAQNEKGESALTRAIANGSTEGVAFLLKNGADVSVLDKDGNNLAFYWFNSFREAGAGGHGGPRQAPQPQGDEFADKLTLLKSAGYEVTAPQGDGSSLFHLAVAKENLNLLKKAADLGANIDAQDAAGTTALHKAALIAKDDTLLKALVALGAKKDLKTEFDETAYDLAKDNEFLAENKVSIDFLK</sequence>
<evidence type="ECO:0000256" key="3">
    <source>
        <dbReference type="PROSITE-ProRule" id="PRU00023"/>
    </source>
</evidence>
<dbReference type="PANTHER" id="PTHR24126">
    <property type="entry name" value="ANKYRIN REPEAT, PH AND SEC7 DOMAIN CONTAINING PROTEIN SECG-RELATED"/>
    <property type="match status" value="1"/>
</dbReference>
<gene>
    <name evidence="5" type="ORF">PQ465_04540</name>
</gene>
<feature type="repeat" description="ANK" evidence="3">
    <location>
        <begin position="291"/>
        <end position="323"/>
    </location>
</feature>
<accession>A0ABY7WJ65</accession>
<keyword evidence="2 3" id="KW-0040">ANK repeat</keyword>
<dbReference type="Pfam" id="PF00023">
    <property type="entry name" value="Ank"/>
    <property type="match status" value="1"/>
</dbReference>
<dbReference type="InterPro" id="IPR002110">
    <property type="entry name" value="Ankyrin_rpt"/>
</dbReference>
<feature type="repeat" description="ANK" evidence="3">
    <location>
        <begin position="90"/>
        <end position="122"/>
    </location>
</feature>